<organism evidence="3">
    <name type="scientific">Anopheles sinensis</name>
    <name type="common">Mosquito</name>
    <dbReference type="NCBI Taxonomy" id="74873"/>
    <lineage>
        <taxon>Eukaryota</taxon>
        <taxon>Metazoa</taxon>
        <taxon>Ecdysozoa</taxon>
        <taxon>Arthropoda</taxon>
        <taxon>Hexapoda</taxon>
        <taxon>Insecta</taxon>
        <taxon>Pterygota</taxon>
        <taxon>Neoptera</taxon>
        <taxon>Endopterygota</taxon>
        <taxon>Diptera</taxon>
        <taxon>Nematocera</taxon>
        <taxon>Culicoidea</taxon>
        <taxon>Culicidae</taxon>
        <taxon>Anophelinae</taxon>
        <taxon>Anopheles</taxon>
    </lineage>
</organism>
<evidence type="ECO:0000259" key="2">
    <source>
        <dbReference type="Pfam" id="PF00135"/>
    </source>
</evidence>
<feature type="domain" description="Carboxylesterase type B" evidence="2">
    <location>
        <begin position="5"/>
        <end position="93"/>
    </location>
</feature>
<dbReference type="PANTHER" id="PTHR11559">
    <property type="entry name" value="CARBOXYLESTERASE"/>
    <property type="match status" value="1"/>
</dbReference>
<dbReference type="EnsemblMetazoa" id="ASIC019146-RA">
    <property type="protein sequence ID" value="ASIC019146-PA"/>
    <property type="gene ID" value="ASIC019146"/>
</dbReference>
<keyword evidence="5" id="KW-1185">Reference proteome</keyword>
<dbReference type="OrthoDB" id="19653at2759"/>
<dbReference type="InterPro" id="IPR029058">
    <property type="entry name" value="AB_hydrolase_fold"/>
</dbReference>
<evidence type="ECO:0000313" key="4">
    <source>
        <dbReference type="EnsemblMetazoa" id="ASIC019146-PA"/>
    </source>
</evidence>
<reference evidence="3 5" key="1">
    <citation type="journal article" date="2014" name="BMC Genomics">
        <title>Genome sequence of Anopheles sinensis provides insight into genetics basis of mosquito competence for malaria parasites.</title>
        <authorList>
            <person name="Zhou D."/>
            <person name="Zhang D."/>
            <person name="Ding G."/>
            <person name="Shi L."/>
            <person name="Hou Q."/>
            <person name="Ye Y."/>
            <person name="Xu Y."/>
            <person name="Zhou H."/>
            <person name="Xiong C."/>
            <person name="Li S."/>
            <person name="Yu J."/>
            <person name="Hong S."/>
            <person name="Yu X."/>
            <person name="Zou P."/>
            <person name="Chen C."/>
            <person name="Chang X."/>
            <person name="Wang W."/>
            <person name="Lv Y."/>
            <person name="Sun Y."/>
            <person name="Ma L."/>
            <person name="Shen B."/>
            <person name="Zhu C."/>
        </authorList>
    </citation>
    <scope>NUCLEOTIDE SEQUENCE [LARGE SCALE GENOMIC DNA]</scope>
</reference>
<dbReference type="AlphaFoldDB" id="A0A084WLJ5"/>
<evidence type="ECO:0000313" key="3">
    <source>
        <dbReference type="EMBL" id="KFB51089.1"/>
    </source>
</evidence>
<protein>
    <submittedName>
        <fullName evidence="3">AGAP006728-PA-like protein</fullName>
    </submittedName>
    <submittedName>
        <fullName evidence="4">COesterase domain-containing protein</fullName>
    </submittedName>
</protein>
<accession>A0A084WLJ5</accession>
<dbReference type="OMA" id="SAERDIC"/>
<dbReference type="EMBL" id="ATLV01024248">
    <property type="status" value="NOT_ANNOTATED_CDS"/>
    <property type="molecule type" value="Genomic_DNA"/>
</dbReference>
<evidence type="ECO:0000313" key="5">
    <source>
        <dbReference type="Proteomes" id="UP000030765"/>
    </source>
</evidence>
<dbReference type="STRING" id="74873.A0A084WLJ5"/>
<dbReference type="VEuPathDB" id="VectorBase:ASIC019146"/>
<dbReference type="InterPro" id="IPR002018">
    <property type="entry name" value="CarbesteraseB"/>
</dbReference>
<dbReference type="Proteomes" id="UP000030765">
    <property type="component" value="Unassembled WGS sequence"/>
</dbReference>
<proteinExistence type="predicted"/>
<evidence type="ECO:0000256" key="1">
    <source>
        <dbReference type="ARBA" id="ARBA00023180"/>
    </source>
</evidence>
<reference evidence="4" key="2">
    <citation type="submission" date="2020-05" db="UniProtKB">
        <authorList>
            <consortium name="EnsemblMetazoa"/>
        </authorList>
    </citation>
    <scope>IDENTIFICATION</scope>
</reference>
<dbReference type="InterPro" id="IPR050309">
    <property type="entry name" value="Type-B_Carboxylest/Lipase"/>
</dbReference>
<keyword evidence="1" id="KW-0325">Glycoprotein</keyword>
<dbReference type="Pfam" id="PF00135">
    <property type="entry name" value="COesterase"/>
    <property type="match status" value="1"/>
</dbReference>
<dbReference type="SUPFAM" id="SSF53474">
    <property type="entry name" value="alpha/beta-Hydrolases"/>
    <property type="match status" value="1"/>
</dbReference>
<gene>
    <name evidence="3" type="ORF">ZHAS_00019146</name>
</gene>
<dbReference type="EMBL" id="KE525350">
    <property type="protein sequence ID" value="KFB51089.1"/>
    <property type="molecule type" value="Genomic_DNA"/>
</dbReference>
<sequence length="104" mass="11618">MDRVNINVKAGTVSGVIEKQPDGNDFCAFRGIPYAKAPVGSGRFQPPEPLDRFQTPVLDCSAERDICISKNPFNQKWNGSEDCLHLNVYTPQIRSQCSIRYAQT</sequence>
<name>A0A084WLJ5_ANOSI</name>
<dbReference type="Gene3D" id="3.40.50.1820">
    <property type="entry name" value="alpha/beta hydrolase"/>
    <property type="match status" value="1"/>
</dbReference>